<comment type="caution">
    <text evidence="1">The sequence shown here is derived from an EMBL/GenBank/DDBJ whole genome shotgun (WGS) entry which is preliminary data.</text>
</comment>
<organism evidence="1 2">
    <name type="scientific">Candidatus Uhrbacteria bacterium RIFCSPLOWO2_01_FULL_47_24</name>
    <dbReference type="NCBI Taxonomy" id="1802401"/>
    <lineage>
        <taxon>Bacteria</taxon>
        <taxon>Candidatus Uhriibacteriota</taxon>
    </lineage>
</organism>
<dbReference type="STRING" id="1802401.A3B21_00215"/>
<gene>
    <name evidence="1" type="ORF">A3B21_00215</name>
</gene>
<proteinExistence type="predicted"/>
<protein>
    <submittedName>
        <fullName evidence="1">Uncharacterized protein</fullName>
    </submittedName>
</protein>
<sequence>MFHVPRPGALFILCGEVDCPLDGFTAIVTWCPIRHHVFKRKRIANYLFGDFGPSDEKGKAMDLELHEKIDQYLHDESRSNPRLKWAPLALQQVKWRLSRYCWLKECLRKMMREFNSTSVTLSSDKDAEMVAATVAVAKEMNIPYRIGSGALDQTTNILYRQAPYGIPRAYDPWWFFALRWVIISLSRPPKVFIEIYGNLTKLPKNFLVFRLARSIGFLSALKKKLWRMLHIPQPEILVDLDNTIDTGLPMLIQDSIWSLFSSDERVLINHILTRFFDRYKARILDQAAERVRYIFKVIKPKYYIGATDQNDLNRFLYAVAKQEGVGTAYLPHGVVWESYLGKKWFDSPFQPDRVLAWSLSSKEEFEKMKWPSLTIRHPQFQNKPQTLRSLSSNRAQWKVFVFIPEWYGVSLAGREDCAIVDFIEIYNGLRTVGVAPENILVSFHHSPIKAAMNAKRQGFQRLQDELGMGFKLHTIEAYKQDRFFGCDLVIIGAITGILEAVASGIPIITFGMGIDRLGVLKRIGLPHAYNREEIQQCIRTYSEDGARDAYKQIMRSLQEGVSLREIIV</sequence>
<evidence type="ECO:0000313" key="2">
    <source>
        <dbReference type="Proteomes" id="UP000176897"/>
    </source>
</evidence>
<reference evidence="1 2" key="1">
    <citation type="journal article" date="2016" name="Nat. Commun.">
        <title>Thousands of microbial genomes shed light on interconnected biogeochemical processes in an aquifer system.</title>
        <authorList>
            <person name="Anantharaman K."/>
            <person name="Brown C.T."/>
            <person name="Hug L.A."/>
            <person name="Sharon I."/>
            <person name="Castelle C.J."/>
            <person name="Probst A.J."/>
            <person name="Thomas B.C."/>
            <person name="Singh A."/>
            <person name="Wilkins M.J."/>
            <person name="Karaoz U."/>
            <person name="Brodie E.L."/>
            <person name="Williams K.H."/>
            <person name="Hubbard S.S."/>
            <person name="Banfield J.F."/>
        </authorList>
    </citation>
    <scope>NUCLEOTIDE SEQUENCE [LARGE SCALE GENOMIC DNA]</scope>
</reference>
<dbReference type="Proteomes" id="UP000176897">
    <property type="component" value="Unassembled WGS sequence"/>
</dbReference>
<dbReference type="EMBL" id="MGEJ01000007">
    <property type="protein sequence ID" value="OGL81335.1"/>
    <property type="molecule type" value="Genomic_DNA"/>
</dbReference>
<evidence type="ECO:0000313" key="1">
    <source>
        <dbReference type="EMBL" id="OGL81335.1"/>
    </source>
</evidence>
<accession>A0A1F7USV4</accession>
<name>A0A1F7USV4_9BACT</name>
<dbReference type="AlphaFoldDB" id="A0A1F7USV4"/>